<keyword evidence="1" id="KW-0812">Transmembrane</keyword>
<dbReference type="STRING" id="211114.SAMN04489726_0709"/>
<name>A0A1G9RV01_ALLAB</name>
<accession>A0A1G9RV01</accession>
<dbReference type="eggNOG" id="ENOG5031M17">
    <property type="taxonomic scope" value="Bacteria"/>
</dbReference>
<dbReference type="Proteomes" id="UP000183376">
    <property type="component" value="Chromosome I"/>
</dbReference>
<dbReference type="RefSeq" id="WP_169748575.1">
    <property type="nucleotide sequence ID" value="NZ_JOEF01000011.1"/>
</dbReference>
<evidence type="ECO:0000313" key="2">
    <source>
        <dbReference type="EMBL" id="SDM27128.1"/>
    </source>
</evidence>
<keyword evidence="1" id="KW-1133">Transmembrane helix</keyword>
<protein>
    <submittedName>
        <fullName evidence="2">Uncharacterized protein</fullName>
    </submittedName>
</protein>
<reference evidence="2 3" key="1">
    <citation type="submission" date="2016-10" db="EMBL/GenBank/DDBJ databases">
        <authorList>
            <person name="de Groot N.N."/>
        </authorList>
    </citation>
    <scope>NUCLEOTIDE SEQUENCE [LARGE SCALE GENOMIC DNA]</scope>
    <source>
        <strain evidence="2 3">DSM 44149</strain>
    </source>
</reference>
<keyword evidence="3" id="KW-1185">Reference proteome</keyword>
<organism evidence="2 3">
    <name type="scientific">Allokutzneria albata</name>
    <name type="common">Kibdelosporangium albatum</name>
    <dbReference type="NCBI Taxonomy" id="211114"/>
    <lineage>
        <taxon>Bacteria</taxon>
        <taxon>Bacillati</taxon>
        <taxon>Actinomycetota</taxon>
        <taxon>Actinomycetes</taxon>
        <taxon>Pseudonocardiales</taxon>
        <taxon>Pseudonocardiaceae</taxon>
        <taxon>Allokutzneria</taxon>
    </lineage>
</organism>
<evidence type="ECO:0000313" key="3">
    <source>
        <dbReference type="Proteomes" id="UP000183376"/>
    </source>
</evidence>
<gene>
    <name evidence="2" type="ORF">SAMN04489726_0709</name>
</gene>
<proteinExistence type="predicted"/>
<sequence>MITLGVILLLIGFLANISILWQIGVALLVIGLVLAVLGGTGRRVGGRAHWF</sequence>
<dbReference type="EMBL" id="LT629701">
    <property type="protein sequence ID" value="SDM27128.1"/>
    <property type="molecule type" value="Genomic_DNA"/>
</dbReference>
<evidence type="ECO:0000256" key="1">
    <source>
        <dbReference type="SAM" id="Phobius"/>
    </source>
</evidence>
<keyword evidence="1" id="KW-0472">Membrane</keyword>
<feature type="transmembrane region" description="Helical" evidence="1">
    <location>
        <begin position="6"/>
        <end position="37"/>
    </location>
</feature>
<dbReference type="AlphaFoldDB" id="A0A1G9RV01"/>